<comment type="caution">
    <text evidence="12">The sequence shown here is derived from an EMBL/GenBank/DDBJ whole genome shotgun (WGS) entry which is preliminary data.</text>
</comment>
<evidence type="ECO:0000313" key="13">
    <source>
        <dbReference type="Proteomes" id="UP000228596"/>
    </source>
</evidence>
<dbReference type="InterPro" id="IPR014046">
    <property type="entry name" value="C-di-AMP_synthase"/>
</dbReference>
<dbReference type="NCBIfam" id="TIGR00159">
    <property type="entry name" value="diadenylate cyclase CdaA"/>
    <property type="match status" value="1"/>
</dbReference>
<dbReference type="GO" id="GO:0005524">
    <property type="term" value="F:ATP binding"/>
    <property type="evidence" value="ECO:0007669"/>
    <property type="project" value="UniProtKB-UniRule"/>
</dbReference>
<dbReference type="GO" id="GO:0106408">
    <property type="term" value="F:diadenylate cyclase activity"/>
    <property type="evidence" value="ECO:0007669"/>
    <property type="project" value="UniProtKB-EC"/>
</dbReference>
<keyword evidence="5 10" id="KW-0548">Nucleotidyltransferase</keyword>
<dbReference type="Gene3D" id="3.40.1700.10">
    <property type="entry name" value="DNA integrity scanning protein, DisA, N-terminal domain"/>
    <property type="match status" value="1"/>
</dbReference>
<reference evidence="13" key="1">
    <citation type="submission" date="2017-09" db="EMBL/GenBank/DDBJ databases">
        <title>Depth-based differentiation of microbial function through sediment-hosted aquifers and enrichment of novel symbionts in the deep terrestrial subsurface.</title>
        <authorList>
            <person name="Probst A.J."/>
            <person name="Ladd B."/>
            <person name="Jarett J.K."/>
            <person name="Geller-Mcgrath D.E."/>
            <person name="Sieber C.M.K."/>
            <person name="Emerson J.B."/>
            <person name="Anantharaman K."/>
            <person name="Thomas B.C."/>
            <person name="Malmstrom R."/>
            <person name="Stieglmeier M."/>
            <person name="Klingl A."/>
            <person name="Woyke T."/>
            <person name="Ryan C.M."/>
            <person name="Banfield J.F."/>
        </authorList>
    </citation>
    <scope>NUCLEOTIDE SEQUENCE [LARGE SCALE GENOMIC DNA]</scope>
</reference>
<evidence type="ECO:0000256" key="2">
    <source>
        <dbReference type="ARBA" id="ARBA00022475"/>
    </source>
</evidence>
<dbReference type="InterPro" id="IPR003390">
    <property type="entry name" value="DNA_integrity_scan_DisA_N"/>
</dbReference>
<evidence type="ECO:0000256" key="6">
    <source>
        <dbReference type="ARBA" id="ARBA00022741"/>
    </source>
</evidence>
<dbReference type="EMBL" id="PEZV01000002">
    <property type="protein sequence ID" value="PIT97657.1"/>
    <property type="molecule type" value="Genomic_DNA"/>
</dbReference>
<dbReference type="InterPro" id="IPR036888">
    <property type="entry name" value="DNA_integrity_DisA_N_sf"/>
</dbReference>
<accession>A0A2M6WY25</accession>
<dbReference type="EC" id="2.7.7.85" evidence="10"/>
<feature type="transmembrane region" description="Helical" evidence="10">
    <location>
        <begin position="26"/>
        <end position="45"/>
    </location>
</feature>
<dbReference type="Proteomes" id="UP000228596">
    <property type="component" value="Unassembled WGS sequence"/>
</dbReference>
<sequence>MNPGVVKVLGSADQTLSLFEAIFSKFNFISVLDIIIVAALFYWIYTIIKETRAVQILYGIGLLFVIWFFGRTLNLTALNFILKYALTAIVVAIPIVFQPELRNALEKIGTAKLVNDFNKLRKNQLISIIDIISEVCAILSKNKTGALIVLSRNQKLKEHVEKGTVLDARLSTELLLNIFSPKAPLHDGAVIIAGNKIKAAGTILPLSESKFDYRLGTRHRAAIGISTISDAIVIIVSEERGEISIAVDGILESGLTQESLKNRLMQLLNLKENKK</sequence>
<dbReference type="HAMAP" id="MF_01499">
    <property type="entry name" value="DacA"/>
    <property type="match status" value="1"/>
</dbReference>
<dbReference type="InterPro" id="IPR050338">
    <property type="entry name" value="DisA"/>
</dbReference>
<evidence type="ECO:0000256" key="1">
    <source>
        <dbReference type="ARBA" id="ARBA00000877"/>
    </source>
</evidence>
<organism evidence="12 13">
    <name type="scientific">Candidatus Berkelbacteria bacterium CG10_big_fil_rev_8_21_14_0_10_41_12</name>
    <dbReference type="NCBI Taxonomy" id="1974513"/>
    <lineage>
        <taxon>Bacteria</taxon>
        <taxon>Candidatus Berkelbacteria</taxon>
    </lineage>
</organism>
<dbReference type="PANTHER" id="PTHR34185">
    <property type="entry name" value="DIADENYLATE CYCLASE"/>
    <property type="match status" value="1"/>
</dbReference>
<comment type="caution">
    <text evidence="10">Lacks conserved residue(s) required for the propagation of feature annotation.</text>
</comment>
<protein>
    <recommendedName>
        <fullName evidence="10">Diadenylate cyclase</fullName>
        <shortName evidence="10">DAC</shortName>
        <ecNumber evidence="10">2.7.7.85</ecNumber>
    </recommendedName>
    <alternativeName>
        <fullName evidence="10">Cyclic-di-AMP synthase</fullName>
        <shortName evidence="10">c-di-AMP synthase</shortName>
    </alternativeName>
</protein>
<comment type="similarity">
    <text evidence="10">Belongs to the adenylate cyclase family. DacA/CdaA subfamily.</text>
</comment>
<keyword evidence="6 10" id="KW-0547">Nucleotide-binding</keyword>
<dbReference type="InterPro" id="IPR034701">
    <property type="entry name" value="CdaA"/>
</dbReference>
<feature type="domain" description="DAC" evidence="11">
    <location>
        <begin position="98"/>
        <end position="257"/>
    </location>
</feature>
<keyword evidence="7 10" id="KW-0067">ATP-binding</keyword>
<dbReference type="PIRSF" id="PIRSF004793">
    <property type="entry name" value="UCP004793"/>
    <property type="match status" value="1"/>
</dbReference>
<evidence type="ECO:0000259" key="11">
    <source>
        <dbReference type="PROSITE" id="PS51794"/>
    </source>
</evidence>
<feature type="transmembrane region" description="Helical" evidence="10">
    <location>
        <begin position="52"/>
        <end position="70"/>
    </location>
</feature>
<evidence type="ECO:0000256" key="3">
    <source>
        <dbReference type="ARBA" id="ARBA00022679"/>
    </source>
</evidence>
<evidence type="ECO:0000256" key="5">
    <source>
        <dbReference type="ARBA" id="ARBA00022695"/>
    </source>
</evidence>
<comment type="catalytic activity">
    <reaction evidence="1 10">
        <text>2 ATP = 3',3'-c-di-AMP + 2 diphosphate</text>
        <dbReference type="Rhea" id="RHEA:35655"/>
        <dbReference type="ChEBI" id="CHEBI:30616"/>
        <dbReference type="ChEBI" id="CHEBI:33019"/>
        <dbReference type="ChEBI" id="CHEBI:71500"/>
        <dbReference type="EC" id="2.7.7.85"/>
    </reaction>
</comment>
<dbReference type="PROSITE" id="PS51794">
    <property type="entry name" value="DAC"/>
    <property type="match status" value="1"/>
</dbReference>
<dbReference type="Pfam" id="PF02457">
    <property type="entry name" value="DAC"/>
    <property type="match status" value="1"/>
</dbReference>
<evidence type="ECO:0000256" key="10">
    <source>
        <dbReference type="HAMAP-Rule" id="MF_01499"/>
    </source>
</evidence>
<evidence type="ECO:0000313" key="12">
    <source>
        <dbReference type="EMBL" id="PIT97657.1"/>
    </source>
</evidence>
<evidence type="ECO:0000256" key="9">
    <source>
        <dbReference type="ARBA" id="ARBA00023136"/>
    </source>
</evidence>
<dbReference type="InterPro" id="IPR045585">
    <property type="entry name" value="CdaA_N"/>
</dbReference>
<gene>
    <name evidence="10" type="primary">dacA</name>
    <name evidence="12" type="ORF">COT77_00295</name>
</gene>
<evidence type="ECO:0000256" key="8">
    <source>
        <dbReference type="ARBA" id="ARBA00022989"/>
    </source>
</evidence>
<name>A0A2M6WY25_9BACT</name>
<proteinExistence type="inferred from homology"/>
<keyword evidence="3 10" id="KW-0808">Transferase</keyword>
<evidence type="ECO:0000256" key="7">
    <source>
        <dbReference type="ARBA" id="ARBA00022840"/>
    </source>
</evidence>
<keyword evidence="8 10" id="KW-1133">Transmembrane helix</keyword>
<dbReference type="GO" id="GO:0004016">
    <property type="term" value="F:adenylate cyclase activity"/>
    <property type="evidence" value="ECO:0007669"/>
    <property type="project" value="UniProtKB-UniRule"/>
</dbReference>
<keyword evidence="9 10" id="KW-0472">Membrane</keyword>
<keyword evidence="2 10" id="KW-1003">Cell membrane</keyword>
<comment type="function">
    <text evidence="10">Catalyzes the condensation of 2 ATP molecules into cyclic di-AMP (c-di-AMP), a second messenger used to regulate differing processes in different bacteria.</text>
</comment>
<dbReference type="SUPFAM" id="SSF143597">
    <property type="entry name" value="YojJ-like"/>
    <property type="match status" value="1"/>
</dbReference>
<keyword evidence="4 10" id="KW-0812">Transmembrane</keyword>
<dbReference type="AlphaFoldDB" id="A0A2M6WY25"/>
<evidence type="ECO:0000256" key="4">
    <source>
        <dbReference type="ARBA" id="ARBA00022692"/>
    </source>
</evidence>
<feature type="transmembrane region" description="Helical" evidence="10">
    <location>
        <begin position="76"/>
        <end position="97"/>
    </location>
</feature>
<comment type="subunit">
    <text evidence="10">Probably a homodimer.</text>
</comment>
<dbReference type="Pfam" id="PF19293">
    <property type="entry name" value="CdaA_N"/>
    <property type="match status" value="1"/>
</dbReference>
<dbReference type="FunFam" id="3.40.1700.10:FF:000002">
    <property type="entry name" value="Diadenylate cyclase"/>
    <property type="match status" value="1"/>
</dbReference>
<dbReference type="PANTHER" id="PTHR34185:SF1">
    <property type="entry name" value="DIADENYLATE CYCLASE"/>
    <property type="match status" value="1"/>
</dbReference>
<dbReference type="GO" id="GO:0006171">
    <property type="term" value="P:cAMP biosynthetic process"/>
    <property type="evidence" value="ECO:0007669"/>
    <property type="project" value="InterPro"/>
</dbReference>